<sequence length="512" mass="56913">MDSTAAYPEADPARPAVRSIVIVGGGTAGWMAATYLARKLAHLRLAITVVDSSAIGTVGVGEATVPAIRDFFAAVELGEPDVLRETEGTIKYGIRFADWRERGHAFFHPFGLYGVPARGVAFHHYWLKQRAAGDPTPLGKYCLATQLAEHGLFLPPNDRPQNDLGVFNFAVHFDASKFAALLRRLALANGVTHIDARIVEVVRDHGDGRVAAVTLVDGRRIEGDLWIDCSGFRSLLLGEGLGVPYVDWSRWLPCDRAVAIPCKAAVATHKPLTTATARTAGWQWHIPLRQRVGNGHVYCSDHLDDQQAEDMLVASLEGEPLANPNKLRFTTGHRARFWDHNVVGLGLASGFLEPLESTSITLIQSGLERLVALFPDRAMDPRLAATYNRQSTLEFERLRDFLFLHYWSNRRAGEPFWDRMRALTPPDNLQIKLDAWRAGGEFVRNEWDTFQDPSWLSMYAGFDDLPTRHSPLADQFNHDELADTFARMKAAIAGTLTHAEPHARFLDRVRAG</sequence>
<dbReference type="SUPFAM" id="SSF51905">
    <property type="entry name" value="FAD/NAD(P)-binding domain"/>
    <property type="match status" value="1"/>
</dbReference>
<protein>
    <submittedName>
        <fullName evidence="1">Tryptophan 7-halogenase</fullName>
    </submittedName>
</protein>
<organism evidence="1 2">
    <name type="scientific">Sphingomonas longa</name>
    <dbReference type="NCBI Taxonomy" id="2778730"/>
    <lineage>
        <taxon>Bacteria</taxon>
        <taxon>Pseudomonadati</taxon>
        <taxon>Pseudomonadota</taxon>
        <taxon>Alphaproteobacteria</taxon>
        <taxon>Sphingomonadales</taxon>
        <taxon>Sphingomonadaceae</taxon>
        <taxon>Sphingomonas</taxon>
    </lineage>
</organism>
<dbReference type="PIRSF" id="PIRSF011396">
    <property type="entry name" value="Trp_halogenase"/>
    <property type="match status" value="1"/>
</dbReference>
<dbReference type="InterPro" id="IPR036188">
    <property type="entry name" value="FAD/NAD-bd_sf"/>
</dbReference>
<comment type="caution">
    <text evidence="1">The sequence shown here is derived from an EMBL/GenBank/DDBJ whole genome shotgun (WGS) entry which is preliminary data.</text>
</comment>
<accession>A0ABS2D2Z9</accession>
<dbReference type="PANTHER" id="PTHR43747">
    <property type="entry name" value="FAD-BINDING PROTEIN"/>
    <property type="match status" value="1"/>
</dbReference>
<dbReference type="InterPro" id="IPR050816">
    <property type="entry name" value="Flavin-dep_Halogenase_NPB"/>
</dbReference>
<dbReference type="Gene3D" id="3.50.50.60">
    <property type="entry name" value="FAD/NAD(P)-binding domain"/>
    <property type="match status" value="1"/>
</dbReference>
<dbReference type="RefSeq" id="WP_204194073.1">
    <property type="nucleotide sequence ID" value="NZ_JAFEMC010000001.1"/>
</dbReference>
<keyword evidence="2" id="KW-1185">Reference proteome</keyword>
<proteinExistence type="predicted"/>
<evidence type="ECO:0000313" key="1">
    <source>
        <dbReference type="EMBL" id="MBM6575302.1"/>
    </source>
</evidence>
<dbReference type="Proteomes" id="UP000763641">
    <property type="component" value="Unassembled WGS sequence"/>
</dbReference>
<evidence type="ECO:0000313" key="2">
    <source>
        <dbReference type="Proteomes" id="UP000763641"/>
    </source>
</evidence>
<dbReference type="InterPro" id="IPR006905">
    <property type="entry name" value="Flavin_halogenase"/>
</dbReference>
<reference evidence="1 2" key="1">
    <citation type="submission" date="2020-12" db="EMBL/GenBank/DDBJ databases">
        <title>Sphingomonas sp.</title>
        <authorList>
            <person name="Kim M.K."/>
        </authorList>
    </citation>
    <scope>NUCLEOTIDE SEQUENCE [LARGE SCALE GENOMIC DNA]</scope>
    <source>
        <strain evidence="1 2">BT552</strain>
    </source>
</reference>
<name>A0ABS2D2Z9_9SPHN</name>
<dbReference type="EMBL" id="JAFEMC010000001">
    <property type="protein sequence ID" value="MBM6575302.1"/>
    <property type="molecule type" value="Genomic_DNA"/>
</dbReference>
<gene>
    <name evidence="1" type="ORF">ILT43_02885</name>
</gene>
<dbReference type="InterPro" id="IPR033856">
    <property type="entry name" value="Trp_halogen"/>
</dbReference>
<dbReference type="Pfam" id="PF04820">
    <property type="entry name" value="Trp_halogenase"/>
    <property type="match status" value="1"/>
</dbReference>
<dbReference type="PANTHER" id="PTHR43747:SF4">
    <property type="entry name" value="FLAVIN-DEPENDENT TRYPTOPHAN HALOGENASE"/>
    <property type="match status" value="1"/>
</dbReference>